<name>A0A2V1DFS3_9PLEO</name>
<dbReference type="STRING" id="97972.A0A2V1DFS3"/>
<proteinExistence type="predicted"/>
<dbReference type="OrthoDB" id="5416609at2759"/>
<dbReference type="CDD" id="cd06223">
    <property type="entry name" value="PRTases_typeI"/>
    <property type="match status" value="1"/>
</dbReference>
<dbReference type="AlphaFoldDB" id="A0A2V1DFS3"/>
<organism evidence="2 3">
    <name type="scientific">Periconia macrospinosa</name>
    <dbReference type="NCBI Taxonomy" id="97972"/>
    <lineage>
        <taxon>Eukaryota</taxon>
        <taxon>Fungi</taxon>
        <taxon>Dikarya</taxon>
        <taxon>Ascomycota</taxon>
        <taxon>Pezizomycotina</taxon>
        <taxon>Dothideomycetes</taxon>
        <taxon>Pleosporomycetidae</taxon>
        <taxon>Pleosporales</taxon>
        <taxon>Massarineae</taxon>
        <taxon>Periconiaceae</taxon>
        <taxon>Periconia</taxon>
    </lineage>
</organism>
<protein>
    <recommendedName>
        <fullName evidence="1">Phosphoribosyltransferase domain-containing protein</fullName>
    </recommendedName>
</protein>
<evidence type="ECO:0000313" key="2">
    <source>
        <dbReference type="EMBL" id="PVH97006.1"/>
    </source>
</evidence>
<accession>A0A2V1DFS3</accession>
<dbReference type="EMBL" id="KZ805448">
    <property type="protein sequence ID" value="PVH97006.1"/>
    <property type="molecule type" value="Genomic_DNA"/>
</dbReference>
<keyword evidence="3" id="KW-1185">Reference proteome</keyword>
<sequence>MIPPSAKHRLDTNHLPVTQLDETEITTLLRPHIFTATDKPATRLLQTPTRNSNIRGPELRKAHERVGFYLSNEYVAELLGTESYPIPHVQNKNTEGHCLRDEDQTLIVPLMRGGEPLALGVSEAFPSARFCHAKGPEDVNRELLLRSKQVLLVDFVVNTGASMIEFVRSLRNEAKFEGEIVMVVGVVQQGAIEEGGFADMLRRDTKLSLVALRASWNKYQGKGGSDTGNRLFNTTELD</sequence>
<evidence type="ECO:0000313" key="3">
    <source>
        <dbReference type="Proteomes" id="UP000244855"/>
    </source>
</evidence>
<gene>
    <name evidence="2" type="ORF">DM02DRAFT_616834</name>
</gene>
<dbReference type="SUPFAM" id="SSF53271">
    <property type="entry name" value="PRTase-like"/>
    <property type="match status" value="1"/>
</dbReference>
<dbReference type="Pfam" id="PF14681">
    <property type="entry name" value="UPRTase"/>
    <property type="match status" value="1"/>
</dbReference>
<evidence type="ECO:0000259" key="1">
    <source>
        <dbReference type="Pfam" id="PF14681"/>
    </source>
</evidence>
<dbReference type="InterPro" id="IPR000836">
    <property type="entry name" value="PRTase_dom"/>
</dbReference>
<reference evidence="2 3" key="1">
    <citation type="journal article" date="2018" name="Sci. Rep.">
        <title>Comparative genomics provides insights into the lifestyle and reveals functional heterogeneity of dark septate endophytic fungi.</title>
        <authorList>
            <person name="Knapp D.G."/>
            <person name="Nemeth J.B."/>
            <person name="Barry K."/>
            <person name="Hainaut M."/>
            <person name="Henrissat B."/>
            <person name="Johnson J."/>
            <person name="Kuo A."/>
            <person name="Lim J.H.P."/>
            <person name="Lipzen A."/>
            <person name="Nolan M."/>
            <person name="Ohm R.A."/>
            <person name="Tamas L."/>
            <person name="Grigoriev I.V."/>
            <person name="Spatafora J.W."/>
            <person name="Nagy L.G."/>
            <person name="Kovacs G.M."/>
        </authorList>
    </citation>
    <scope>NUCLEOTIDE SEQUENCE [LARGE SCALE GENOMIC DNA]</scope>
    <source>
        <strain evidence="2 3">DSE2036</strain>
    </source>
</reference>
<dbReference type="Gene3D" id="3.40.50.2020">
    <property type="match status" value="1"/>
</dbReference>
<dbReference type="Proteomes" id="UP000244855">
    <property type="component" value="Unassembled WGS sequence"/>
</dbReference>
<feature type="domain" description="Phosphoribosyltransferase" evidence="1">
    <location>
        <begin position="37"/>
        <end position="234"/>
    </location>
</feature>
<dbReference type="InterPro" id="IPR029057">
    <property type="entry name" value="PRTase-like"/>
</dbReference>